<evidence type="ECO:0000313" key="2">
    <source>
        <dbReference type="Proteomes" id="UP000593564"/>
    </source>
</evidence>
<name>A0A7J7GI87_CAMSI</name>
<reference evidence="1 2" key="2">
    <citation type="submission" date="2020-07" db="EMBL/GenBank/DDBJ databases">
        <title>Genome assembly of wild tea tree DASZ reveals pedigree and selection history of tea varieties.</title>
        <authorList>
            <person name="Zhang W."/>
        </authorList>
    </citation>
    <scope>NUCLEOTIDE SEQUENCE [LARGE SCALE GENOMIC DNA]</scope>
    <source>
        <strain evidence="2">cv. G240</strain>
        <tissue evidence="1">Leaf</tissue>
    </source>
</reference>
<dbReference type="EMBL" id="JACBKZ010000011">
    <property type="protein sequence ID" value="KAF5939128.1"/>
    <property type="molecule type" value="Genomic_DNA"/>
</dbReference>
<organism evidence="1 2">
    <name type="scientific">Camellia sinensis</name>
    <name type="common">Tea plant</name>
    <name type="synonym">Thea sinensis</name>
    <dbReference type="NCBI Taxonomy" id="4442"/>
    <lineage>
        <taxon>Eukaryota</taxon>
        <taxon>Viridiplantae</taxon>
        <taxon>Streptophyta</taxon>
        <taxon>Embryophyta</taxon>
        <taxon>Tracheophyta</taxon>
        <taxon>Spermatophyta</taxon>
        <taxon>Magnoliopsida</taxon>
        <taxon>eudicotyledons</taxon>
        <taxon>Gunneridae</taxon>
        <taxon>Pentapetalae</taxon>
        <taxon>asterids</taxon>
        <taxon>Ericales</taxon>
        <taxon>Theaceae</taxon>
        <taxon>Camellia</taxon>
    </lineage>
</organism>
<dbReference type="AlphaFoldDB" id="A0A7J7GI87"/>
<gene>
    <name evidence="1" type="ORF">HYC85_023387</name>
</gene>
<reference evidence="2" key="1">
    <citation type="journal article" date="2020" name="Nat. Commun.">
        <title>Genome assembly of wild tea tree DASZ reveals pedigree and selection history of tea varieties.</title>
        <authorList>
            <person name="Zhang W."/>
            <person name="Zhang Y."/>
            <person name="Qiu H."/>
            <person name="Guo Y."/>
            <person name="Wan H."/>
            <person name="Zhang X."/>
            <person name="Scossa F."/>
            <person name="Alseekh S."/>
            <person name="Zhang Q."/>
            <person name="Wang P."/>
            <person name="Xu L."/>
            <person name="Schmidt M.H."/>
            <person name="Jia X."/>
            <person name="Li D."/>
            <person name="Zhu A."/>
            <person name="Guo F."/>
            <person name="Chen W."/>
            <person name="Ni D."/>
            <person name="Usadel B."/>
            <person name="Fernie A.R."/>
            <person name="Wen W."/>
        </authorList>
    </citation>
    <scope>NUCLEOTIDE SEQUENCE [LARGE SCALE GENOMIC DNA]</scope>
    <source>
        <strain evidence="2">cv. G240</strain>
    </source>
</reference>
<protein>
    <submittedName>
        <fullName evidence="1">Uncharacterized protein</fullName>
    </submittedName>
</protein>
<proteinExistence type="predicted"/>
<evidence type="ECO:0000313" key="1">
    <source>
        <dbReference type="EMBL" id="KAF5939128.1"/>
    </source>
</evidence>
<dbReference type="Proteomes" id="UP000593564">
    <property type="component" value="Unassembled WGS sequence"/>
</dbReference>
<sequence>MSFVRGSVSRGDWYTVALFLGSQSPVGVGLPQQSVSCGGRSSAQWSTSWRSPAWSSLWIRVLNNVDRLHQTK</sequence>
<comment type="caution">
    <text evidence="1">The sequence shown here is derived from an EMBL/GenBank/DDBJ whole genome shotgun (WGS) entry which is preliminary data.</text>
</comment>
<keyword evidence="2" id="KW-1185">Reference proteome</keyword>
<accession>A0A7J7GI87</accession>